<dbReference type="GO" id="GO:0003700">
    <property type="term" value="F:DNA-binding transcription factor activity"/>
    <property type="evidence" value="ECO:0007669"/>
    <property type="project" value="InterPro"/>
</dbReference>
<dbReference type="KEGG" id="rid:RIdsm_00640"/>
<dbReference type="Pfam" id="PF12833">
    <property type="entry name" value="HTH_18"/>
    <property type="match status" value="1"/>
</dbReference>
<evidence type="ECO:0000259" key="4">
    <source>
        <dbReference type="PROSITE" id="PS01124"/>
    </source>
</evidence>
<dbReference type="InterPro" id="IPR052158">
    <property type="entry name" value="INH-QAR"/>
</dbReference>
<dbReference type="SUPFAM" id="SSF52317">
    <property type="entry name" value="Class I glutamine amidotransferase-like"/>
    <property type="match status" value="1"/>
</dbReference>
<proteinExistence type="predicted"/>
<name>A0A0T5P2E2_9RHOB</name>
<keyword evidence="2" id="KW-0238">DNA-binding</keyword>
<evidence type="ECO:0000313" key="5">
    <source>
        <dbReference type="EMBL" id="KRS15248.1"/>
    </source>
</evidence>
<keyword evidence="3" id="KW-0804">Transcription</keyword>
<dbReference type="STRING" id="540747.SAMN04488031_11146"/>
<evidence type="ECO:0000313" key="6">
    <source>
        <dbReference type="EMBL" id="QEW24856.1"/>
    </source>
</evidence>
<reference evidence="5 7" key="1">
    <citation type="submission" date="2015-04" db="EMBL/GenBank/DDBJ databases">
        <title>The draft genome sequence of Roseovarius indicus B108T.</title>
        <authorList>
            <person name="Li G."/>
            <person name="Lai Q."/>
            <person name="Shao Z."/>
            <person name="Yan P."/>
        </authorList>
    </citation>
    <scope>NUCLEOTIDE SEQUENCE [LARGE SCALE GENOMIC DNA]</scope>
    <source>
        <strain evidence="5 7">B108</strain>
    </source>
</reference>
<organism evidence="5 7">
    <name type="scientific">Roseovarius indicus</name>
    <dbReference type="NCBI Taxonomy" id="540747"/>
    <lineage>
        <taxon>Bacteria</taxon>
        <taxon>Pseudomonadati</taxon>
        <taxon>Pseudomonadota</taxon>
        <taxon>Alphaproteobacteria</taxon>
        <taxon>Rhodobacterales</taxon>
        <taxon>Roseobacteraceae</taxon>
        <taxon>Roseovarius</taxon>
    </lineage>
</organism>
<dbReference type="RefSeq" id="WP_057820810.1">
    <property type="nucleotide sequence ID" value="NZ_CP031598.1"/>
</dbReference>
<dbReference type="PANTHER" id="PTHR43130">
    <property type="entry name" value="ARAC-FAMILY TRANSCRIPTIONAL REGULATOR"/>
    <property type="match status" value="1"/>
</dbReference>
<feature type="domain" description="HTH araC/xylS-type" evidence="4">
    <location>
        <begin position="226"/>
        <end position="324"/>
    </location>
</feature>
<evidence type="ECO:0000256" key="1">
    <source>
        <dbReference type="ARBA" id="ARBA00023015"/>
    </source>
</evidence>
<dbReference type="InterPro" id="IPR018060">
    <property type="entry name" value="HTH_AraC"/>
</dbReference>
<dbReference type="PROSITE" id="PS01124">
    <property type="entry name" value="HTH_ARAC_FAMILY_2"/>
    <property type="match status" value="1"/>
</dbReference>
<dbReference type="Proteomes" id="UP000325785">
    <property type="component" value="Chromosome"/>
</dbReference>
<dbReference type="CDD" id="cd03136">
    <property type="entry name" value="GATase1_AraC_ArgR_like"/>
    <property type="match status" value="1"/>
</dbReference>
<dbReference type="InterPro" id="IPR020449">
    <property type="entry name" value="Tscrpt_reg_AraC-type_HTH"/>
</dbReference>
<accession>A0A0T5P2E2</accession>
<evidence type="ECO:0000256" key="3">
    <source>
        <dbReference type="ARBA" id="ARBA00023163"/>
    </source>
</evidence>
<dbReference type="SUPFAM" id="SSF46689">
    <property type="entry name" value="Homeodomain-like"/>
    <property type="match status" value="2"/>
</dbReference>
<dbReference type="Proteomes" id="UP000051401">
    <property type="component" value="Unassembled WGS sequence"/>
</dbReference>
<evidence type="ECO:0000313" key="8">
    <source>
        <dbReference type="Proteomes" id="UP000325785"/>
    </source>
</evidence>
<keyword evidence="7" id="KW-1185">Reference proteome</keyword>
<reference evidence="6 8" key="2">
    <citation type="submission" date="2018-08" db="EMBL/GenBank/DDBJ databases">
        <title>Genetic Globetrotter - A new plasmid hitch-hiking vast phylogenetic and geographic distances.</title>
        <authorList>
            <person name="Vollmers J."/>
            <person name="Petersen J."/>
        </authorList>
    </citation>
    <scope>NUCLEOTIDE SEQUENCE [LARGE SCALE GENOMIC DNA]</scope>
    <source>
        <strain evidence="6 8">DSM 26383</strain>
    </source>
</reference>
<dbReference type="GO" id="GO:0043565">
    <property type="term" value="F:sequence-specific DNA binding"/>
    <property type="evidence" value="ECO:0007669"/>
    <property type="project" value="InterPro"/>
</dbReference>
<dbReference type="OrthoDB" id="9793400at2"/>
<dbReference type="EMBL" id="LAXI01000025">
    <property type="protein sequence ID" value="KRS15248.1"/>
    <property type="molecule type" value="Genomic_DNA"/>
</dbReference>
<protein>
    <submittedName>
        <fullName evidence="5">AraC family transcriptional regulator</fullName>
    </submittedName>
    <submittedName>
        <fullName evidence="6">Carnitine catabolism transcriptional activator</fullName>
    </submittedName>
</protein>
<dbReference type="InterPro" id="IPR029062">
    <property type="entry name" value="Class_I_gatase-like"/>
</dbReference>
<dbReference type="Gene3D" id="3.40.50.880">
    <property type="match status" value="1"/>
</dbReference>
<dbReference type="InterPro" id="IPR002818">
    <property type="entry name" value="DJ-1/PfpI"/>
</dbReference>
<evidence type="ECO:0000313" key="7">
    <source>
        <dbReference type="Proteomes" id="UP000051401"/>
    </source>
</evidence>
<dbReference type="PANTHER" id="PTHR43130:SF3">
    <property type="entry name" value="HTH-TYPE TRANSCRIPTIONAL REGULATOR RV1931C"/>
    <property type="match status" value="1"/>
</dbReference>
<dbReference type="AlphaFoldDB" id="A0A0T5P2E2"/>
<evidence type="ECO:0000256" key="2">
    <source>
        <dbReference type="ARBA" id="ARBA00023125"/>
    </source>
</evidence>
<dbReference type="Pfam" id="PF01965">
    <property type="entry name" value="DJ-1_PfpI"/>
    <property type="match status" value="1"/>
</dbReference>
<dbReference type="PATRIC" id="fig|540747.5.peg.3352"/>
<gene>
    <name evidence="6" type="primary">cdhR_1</name>
    <name evidence="6" type="ORF">RIdsm_00640</name>
    <name evidence="5" type="ORF">XM52_24985</name>
</gene>
<dbReference type="PRINTS" id="PR00032">
    <property type="entry name" value="HTHARAC"/>
</dbReference>
<keyword evidence="1" id="KW-0805">Transcription regulation</keyword>
<sequence>MSSDPDPKESASSPGRIACVLLPRFNMMGLVSLLEPARIANYLSTAPLYGHDFHAVHPGEVTASNGMTLTCGPLPEKLTRDDLVIVAGSWGAEHYADAALISWLRRQARMGIRLCAVEMAPYVFARAGLLAGRQATTHWSYLAGFQEKFPDVLAAEQLFTIDGKIMTCAGSSSATDLMLHLIRADHGAGLVGEISDNIMHHPVRPANAPQRKTLGRGTESLPPGVAAAIDLIEANISEPLAVPDIARQVGISQRQLERQFNQAMGCSVVQFGLLLRLQHARVLLISTDLGVREISAASGFNSLSHFAYAFRKCFGRRPSEYRQAWPEQEDAPTWPGTLSKYLDTFQVNRRMRT</sequence>
<dbReference type="InterPro" id="IPR009057">
    <property type="entry name" value="Homeodomain-like_sf"/>
</dbReference>
<dbReference type="EMBL" id="CP031598">
    <property type="protein sequence ID" value="QEW24856.1"/>
    <property type="molecule type" value="Genomic_DNA"/>
</dbReference>
<dbReference type="Gene3D" id="1.10.10.60">
    <property type="entry name" value="Homeodomain-like"/>
    <property type="match status" value="1"/>
</dbReference>
<dbReference type="SMART" id="SM00342">
    <property type="entry name" value="HTH_ARAC"/>
    <property type="match status" value="1"/>
</dbReference>